<proteinExistence type="predicted"/>
<protein>
    <submittedName>
        <fullName evidence="2 3">Uncharacterized protein LOC106054428</fullName>
    </submittedName>
</protein>
<dbReference type="GeneID" id="106054428"/>
<reference evidence="2 3" key="1">
    <citation type="submission" date="2025-04" db="UniProtKB">
        <authorList>
            <consortium name="RefSeq"/>
        </authorList>
    </citation>
    <scope>IDENTIFICATION</scope>
</reference>
<dbReference type="RefSeq" id="XP_055898190.1">
    <property type="nucleotide sequence ID" value="XM_056042215.1"/>
</dbReference>
<dbReference type="Proteomes" id="UP001165740">
    <property type="component" value="Chromosome 9"/>
</dbReference>
<organism evidence="1 2">
    <name type="scientific">Biomphalaria glabrata</name>
    <name type="common">Bloodfluke planorb</name>
    <name type="synonym">Freshwater snail</name>
    <dbReference type="NCBI Taxonomy" id="6526"/>
    <lineage>
        <taxon>Eukaryota</taxon>
        <taxon>Metazoa</taxon>
        <taxon>Spiralia</taxon>
        <taxon>Lophotrochozoa</taxon>
        <taxon>Mollusca</taxon>
        <taxon>Gastropoda</taxon>
        <taxon>Heterobranchia</taxon>
        <taxon>Euthyneura</taxon>
        <taxon>Panpulmonata</taxon>
        <taxon>Hygrophila</taxon>
        <taxon>Lymnaeoidea</taxon>
        <taxon>Planorbidae</taxon>
        <taxon>Biomphalaria</taxon>
    </lineage>
</organism>
<accession>A0A9W3BFH2</accession>
<evidence type="ECO:0000313" key="2">
    <source>
        <dbReference type="RefSeq" id="XP_055898190.1"/>
    </source>
</evidence>
<dbReference type="RefSeq" id="XP_055898191.1">
    <property type="nucleotide sequence ID" value="XM_056042216.1"/>
</dbReference>
<name>A0A9W3BFH2_BIOGL</name>
<evidence type="ECO:0000313" key="1">
    <source>
        <dbReference type="Proteomes" id="UP001165740"/>
    </source>
</evidence>
<sequence>MYFVTKLVYITCLYVRWTESCGRGQLNCTCVTYFQASSDVLGPNHPRHLGSKVYFKALASWAFNLSLGFKAYVNNKLIMTYPSSIYNMSCGSQMSRSFKFVNQRMDTENPSGHPRVDIVLYADHPDNPDDGNLTCDHFLCRKFKVHYHFPPGPGNIDITLDPPDAVQGQPATITCSTIDGYPKVRFGIRAFSLVYNLELFYTPTEKLTMPAAVAGVYICEAIAFVFRQRMVIPSDKKVTILRKPMLDSIGIRNQESNLNDVTSRKTNLTLHQPTGSVVRPRVVLPSHAVKYKLVSNVNYSKKLNRRSENKMVLKRGNRHKDGSQINAADVKAVKLERGSTLLNRIQLKKRSVQDNPNVGFRWRVSGVMVLLQTLLSQVMSQY</sequence>
<dbReference type="OrthoDB" id="10274660at2759"/>
<gene>
    <name evidence="2 3" type="primary">LOC106054428</name>
</gene>
<dbReference type="AlphaFoldDB" id="A0A9W3BFH2"/>
<keyword evidence="1" id="KW-1185">Reference proteome</keyword>
<evidence type="ECO:0000313" key="3">
    <source>
        <dbReference type="RefSeq" id="XP_055898191.1"/>
    </source>
</evidence>